<dbReference type="AlphaFoldDB" id="A0A183ES94"/>
<evidence type="ECO:0000313" key="3">
    <source>
        <dbReference type="WBParaSite" id="GPUH_0002386501-mRNA-1"/>
    </source>
</evidence>
<reference evidence="3" key="1">
    <citation type="submission" date="2016-06" db="UniProtKB">
        <authorList>
            <consortium name="WormBaseParasite"/>
        </authorList>
    </citation>
    <scope>IDENTIFICATION</scope>
</reference>
<sequence length="66" mass="7803">MPARRRAVEQCSVDHCVSSTWSHLRLLCLPVRLYSFVRLEQSLCREECCWSRGKAWYKSQEQGWGV</sequence>
<dbReference type="WBParaSite" id="GPUH_0002386501-mRNA-1">
    <property type="protein sequence ID" value="GPUH_0002386501-mRNA-1"/>
    <property type="gene ID" value="GPUH_0002386501"/>
</dbReference>
<name>A0A183ES94_9BILA</name>
<accession>A0A183ES94</accession>
<proteinExistence type="predicted"/>
<protein>
    <submittedName>
        <fullName evidence="1 3">Uncharacterized protein</fullName>
    </submittedName>
</protein>
<gene>
    <name evidence="1" type="ORF">GPUH_LOCUS23835</name>
</gene>
<reference evidence="1 2" key="2">
    <citation type="submission" date="2018-11" db="EMBL/GenBank/DDBJ databases">
        <authorList>
            <consortium name="Pathogen Informatics"/>
        </authorList>
    </citation>
    <scope>NUCLEOTIDE SEQUENCE [LARGE SCALE GENOMIC DNA]</scope>
</reference>
<evidence type="ECO:0000313" key="1">
    <source>
        <dbReference type="EMBL" id="VDN42025.1"/>
    </source>
</evidence>
<keyword evidence="2" id="KW-1185">Reference proteome</keyword>
<organism evidence="3">
    <name type="scientific">Gongylonema pulchrum</name>
    <dbReference type="NCBI Taxonomy" id="637853"/>
    <lineage>
        <taxon>Eukaryota</taxon>
        <taxon>Metazoa</taxon>
        <taxon>Ecdysozoa</taxon>
        <taxon>Nematoda</taxon>
        <taxon>Chromadorea</taxon>
        <taxon>Rhabditida</taxon>
        <taxon>Spirurina</taxon>
        <taxon>Spiruromorpha</taxon>
        <taxon>Spiruroidea</taxon>
        <taxon>Gongylonematidae</taxon>
        <taxon>Gongylonema</taxon>
    </lineage>
</organism>
<dbReference type="Proteomes" id="UP000271098">
    <property type="component" value="Unassembled WGS sequence"/>
</dbReference>
<dbReference type="EMBL" id="UYRT01099121">
    <property type="protein sequence ID" value="VDN42025.1"/>
    <property type="molecule type" value="Genomic_DNA"/>
</dbReference>
<evidence type="ECO:0000313" key="2">
    <source>
        <dbReference type="Proteomes" id="UP000271098"/>
    </source>
</evidence>